<dbReference type="EMBL" id="VIGC01000002">
    <property type="protein sequence ID" value="TQE97629.1"/>
    <property type="molecule type" value="Genomic_DNA"/>
</dbReference>
<dbReference type="Gene3D" id="3.40.50.1980">
    <property type="entry name" value="Nitrogenase molybdenum iron protein domain"/>
    <property type="match status" value="2"/>
</dbReference>
<evidence type="ECO:0000259" key="7">
    <source>
        <dbReference type="PROSITE" id="PS50983"/>
    </source>
</evidence>
<evidence type="ECO:0000256" key="5">
    <source>
        <dbReference type="SAM" id="MobiDB-lite"/>
    </source>
</evidence>
<proteinExistence type="inferred from homology"/>
<dbReference type="PANTHER" id="PTHR30532">
    <property type="entry name" value="IRON III DICITRATE-BINDING PERIPLASMIC PROTEIN"/>
    <property type="match status" value="1"/>
</dbReference>
<dbReference type="RefSeq" id="WP_141608356.1">
    <property type="nucleotide sequence ID" value="NZ_VIGC02000002.1"/>
</dbReference>
<evidence type="ECO:0000256" key="3">
    <source>
        <dbReference type="ARBA" id="ARBA00022448"/>
    </source>
</evidence>
<name>A0A540VLI0_9CHLR</name>
<evidence type="ECO:0000256" key="1">
    <source>
        <dbReference type="ARBA" id="ARBA00004196"/>
    </source>
</evidence>
<dbReference type="InParanoid" id="A0A540VLI0"/>
<keyword evidence="9" id="KW-1185">Reference proteome</keyword>
<dbReference type="OrthoDB" id="63946at2"/>
<dbReference type="Pfam" id="PF01497">
    <property type="entry name" value="Peripla_BP_2"/>
    <property type="match status" value="1"/>
</dbReference>
<gene>
    <name evidence="8" type="ORF">FKZ61_01795</name>
</gene>
<keyword evidence="4 6" id="KW-0732">Signal</keyword>
<keyword evidence="3" id="KW-0813">Transport</keyword>
<feature type="domain" description="Fe/B12 periplasmic-binding" evidence="7">
    <location>
        <begin position="76"/>
        <end position="336"/>
    </location>
</feature>
<accession>A0A540VLI0</accession>
<dbReference type="CDD" id="cd01140">
    <property type="entry name" value="FatB"/>
    <property type="match status" value="1"/>
</dbReference>
<comment type="subcellular location">
    <subcellularLocation>
        <location evidence="1">Cell envelope</location>
    </subcellularLocation>
</comment>
<feature type="signal peptide" evidence="6">
    <location>
        <begin position="1"/>
        <end position="22"/>
    </location>
</feature>
<dbReference type="AlphaFoldDB" id="A0A540VLI0"/>
<organism evidence="8 9">
    <name type="scientific">Litorilinea aerophila</name>
    <dbReference type="NCBI Taxonomy" id="1204385"/>
    <lineage>
        <taxon>Bacteria</taxon>
        <taxon>Bacillati</taxon>
        <taxon>Chloroflexota</taxon>
        <taxon>Caldilineae</taxon>
        <taxon>Caldilineales</taxon>
        <taxon>Caldilineaceae</taxon>
        <taxon>Litorilinea</taxon>
    </lineage>
</organism>
<dbReference type="PROSITE" id="PS50983">
    <property type="entry name" value="FE_B12_PBP"/>
    <property type="match status" value="1"/>
</dbReference>
<dbReference type="InterPro" id="IPR002491">
    <property type="entry name" value="ABC_transptr_periplasmic_BD"/>
</dbReference>
<protein>
    <submittedName>
        <fullName evidence="8">Siderophore ABC transporter substrate-binding protein</fullName>
    </submittedName>
</protein>
<feature type="chain" id="PRO_5022159002" evidence="6">
    <location>
        <begin position="23"/>
        <end position="336"/>
    </location>
</feature>
<evidence type="ECO:0000256" key="4">
    <source>
        <dbReference type="ARBA" id="ARBA00022729"/>
    </source>
</evidence>
<evidence type="ECO:0000313" key="9">
    <source>
        <dbReference type="Proteomes" id="UP000317371"/>
    </source>
</evidence>
<dbReference type="GO" id="GO:1901678">
    <property type="term" value="P:iron coordination entity transport"/>
    <property type="evidence" value="ECO:0007669"/>
    <property type="project" value="UniProtKB-ARBA"/>
</dbReference>
<feature type="region of interest" description="Disordered" evidence="5">
    <location>
        <begin position="33"/>
        <end position="53"/>
    </location>
</feature>
<dbReference type="GO" id="GO:0030288">
    <property type="term" value="C:outer membrane-bounded periplasmic space"/>
    <property type="evidence" value="ECO:0007669"/>
    <property type="project" value="TreeGrafter"/>
</dbReference>
<comment type="similarity">
    <text evidence="2">Belongs to the bacterial solute-binding protein 8 family.</text>
</comment>
<dbReference type="SUPFAM" id="SSF53807">
    <property type="entry name" value="Helical backbone' metal receptor"/>
    <property type="match status" value="1"/>
</dbReference>
<dbReference type="InterPro" id="IPR033870">
    <property type="entry name" value="FatB"/>
</dbReference>
<evidence type="ECO:0000313" key="8">
    <source>
        <dbReference type="EMBL" id="TQE97629.1"/>
    </source>
</evidence>
<sequence>MRYQTKRPLLSLLGLTVAILLAGCVAVTPTTQGTSATTAAVDTSGPAETESAQATPETVTITHVQGETPVVKNPETVVVFDYSLLDTLDQLGIPVAAVPQSNLPPFLAQYADPAYANAGTLFEPDYEQINALEPDLILVAGRSSGAYGELAKIAPTIDMTIDVANFLADFETNMRHIGLIFDREEEIEERLAEIEASVERVRAKAADSGQNALIVLVTGGNVTAYGPGSRFGGIIHDLLGVPPVVEDIEAATHGDAISFEFILEHDPDILFVIDRDSAIGQGTVAAQQVLDNEIIHATKAWQNDKIVYLDPAIWYLANSGLRTFPQMIAEVEAALE</sequence>
<comment type="caution">
    <text evidence="8">The sequence shown here is derived from an EMBL/GenBank/DDBJ whole genome shotgun (WGS) entry which is preliminary data.</text>
</comment>
<dbReference type="PROSITE" id="PS51257">
    <property type="entry name" value="PROKAR_LIPOPROTEIN"/>
    <property type="match status" value="1"/>
</dbReference>
<reference evidence="8 9" key="1">
    <citation type="submission" date="2019-06" db="EMBL/GenBank/DDBJ databases">
        <title>Genome sequence of Litorilinea aerophila BAA-2444.</title>
        <authorList>
            <person name="Maclea K.S."/>
            <person name="Maurais E.G."/>
            <person name="Iannazzi L.C."/>
        </authorList>
    </citation>
    <scope>NUCLEOTIDE SEQUENCE [LARGE SCALE GENOMIC DNA]</scope>
    <source>
        <strain evidence="8 9">ATCC BAA-2444</strain>
    </source>
</reference>
<dbReference type="PANTHER" id="PTHR30532:SF28">
    <property type="entry name" value="PETROBACTIN-BINDING PROTEIN YCLQ"/>
    <property type="match status" value="1"/>
</dbReference>
<dbReference type="Proteomes" id="UP000317371">
    <property type="component" value="Unassembled WGS sequence"/>
</dbReference>
<evidence type="ECO:0000256" key="6">
    <source>
        <dbReference type="SAM" id="SignalP"/>
    </source>
</evidence>
<dbReference type="FunCoup" id="A0A540VLI0">
    <property type="interactions" value="15"/>
</dbReference>
<evidence type="ECO:0000256" key="2">
    <source>
        <dbReference type="ARBA" id="ARBA00008814"/>
    </source>
</evidence>
<dbReference type="InterPro" id="IPR051313">
    <property type="entry name" value="Bact_iron-sidero_bind"/>
</dbReference>